<keyword evidence="1" id="KW-0175">Coiled coil</keyword>
<feature type="coiled-coil region" evidence="1">
    <location>
        <begin position="280"/>
        <end position="307"/>
    </location>
</feature>
<protein>
    <submittedName>
        <fullName evidence="3">Uncharacterized protein</fullName>
    </submittedName>
</protein>
<evidence type="ECO:0000256" key="1">
    <source>
        <dbReference type="SAM" id="Coils"/>
    </source>
</evidence>
<proteinExistence type="predicted"/>
<evidence type="ECO:0000256" key="2">
    <source>
        <dbReference type="SAM" id="MobiDB-lite"/>
    </source>
</evidence>
<keyword evidence="4" id="KW-1185">Reference proteome</keyword>
<dbReference type="EMBL" id="JAVHJO010000019">
    <property type="protein sequence ID" value="KAK6523184.1"/>
    <property type="molecule type" value="Genomic_DNA"/>
</dbReference>
<comment type="caution">
    <text evidence="3">The sequence shown here is derived from an EMBL/GenBank/DDBJ whole genome shotgun (WGS) entry which is preliminary data.</text>
</comment>
<feature type="compositionally biased region" description="Basic and acidic residues" evidence="2">
    <location>
        <begin position="227"/>
        <end position="244"/>
    </location>
</feature>
<reference evidence="3 4" key="1">
    <citation type="submission" date="2019-10" db="EMBL/GenBank/DDBJ databases">
        <authorList>
            <person name="Palmer J.M."/>
        </authorList>
    </citation>
    <scope>NUCLEOTIDE SEQUENCE [LARGE SCALE GENOMIC DNA]</scope>
    <source>
        <strain evidence="3 4">TWF694</strain>
    </source>
</reference>
<evidence type="ECO:0000313" key="4">
    <source>
        <dbReference type="Proteomes" id="UP001365542"/>
    </source>
</evidence>
<dbReference type="Gene3D" id="1.20.1170.10">
    <property type="match status" value="1"/>
</dbReference>
<dbReference type="AlphaFoldDB" id="A0AAV9WR69"/>
<dbReference type="Proteomes" id="UP001365542">
    <property type="component" value="Unassembled WGS sequence"/>
</dbReference>
<feature type="region of interest" description="Disordered" evidence="2">
    <location>
        <begin position="227"/>
        <end position="249"/>
    </location>
</feature>
<dbReference type="CDD" id="cd22656">
    <property type="entry name" value="ClyA_Cry6Aa-like"/>
    <property type="match status" value="1"/>
</dbReference>
<organism evidence="3 4">
    <name type="scientific">Orbilia ellipsospora</name>
    <dbReference type="NCBI Taxonomy" id="2528407"/>
    <lineage>
        <taxon>Eukaryota</taxon>
        <taxon>Fungi</taxon>
        <taxon>Dikarya</taxon>
        <taxon>Ascomycota</taxon>
        <taxon>Pezizomycotina</taxon>
        <taxon>Orbiliomycetes</taxon>
        <taxon>Orbiliales</taxon>
        <taxon>Orbiliaceae</taxon>
        <taxon>Orbilia</taxon>
    </lineage>
</organism>
<evidence type="ECO:0000313" key="3">
    <source>
        <dbReference type="EMBL" id="KAK6523184.1"/>
    </source>
</evidence>
<accession>A0AAV9WR69</accession>
<sequence>MATAAVLISSEKLLSLGLPDVLETSKKFVEIPQSAHSIEIRPQDYEKFILESTYFVNLRVYLVSGMALPSTESSFNTSYPKKSFENYTDMKEKDPEIYERMRGDLLQVNKNCTDFNTKTAQNMLNLGGFIANYAETAAKNIGTINQQLSIILKEGMTPRSPELLVAVATIKAMIVDTMDQAVRTEGKCEAMAEALRNFKEITKCDKKVLERMFEDLNNITTVSLEKRKQEQKKKLDDSKKEIQQKHNPGFDGALSRGRWYMYAGQLTGGIIFATDIALSKREADRIAQEAKEACEKLEKEFNDEQSKTVAAYNVIGRLCDLVKGITEEIKEAIGALEEMQGAFSSMFTTLDMFKSKLKLGEDALVSELMVDRMAVTHFFQEAANAWTKPSSGFPDSWR</sequence>
<gene>
    <name evidence="3" type="ORF">TWF694_006078</name>
</gene>
<name>A0AAV9WR69_9PEZI</name>
<dbReference type="SUPFAM" id="SSF58100">
    <property type="entry name" value="Bacterial hemolysins"/>
    <property type="match status" value="1"/>
</dbReference>